<evidence type="ECO:0000256" key="2">
    <source>
        <dbReference type="ARBA" id="ARBA00022618"/>
    </source>
</evidence>
<dbReference type="PANTHER" id="PTHR37485:SF1">
    <property type="entry name" value="CELL DIVISION PROTEIN FTSB"/>
    <property type="match status" value="1"/>
</dbReference>
<keyword evidence="3 7" id="KW-0812">Transmembrane</keyword>
<keyword evidence="10" id="KW-1185">Reference proteome</keyword>
<sequence>MAFRATHFWTAVGIFLLIVLQYRLWFDDSGVIANRALERQIDQLQTSNDKQSSENHALLNQVMDLRTGDALLEETAREELGLVKDGETFILFAEPDS</sequence>
<evidence type="ECO:0000256" key="5">
    <source>
        <dbReference type="ARBA" id="ARBA00023136"/>
    </source>
</evidence>
<comment type="function">
    <text evidence="7">Essential cell division protein. May link together the upstream cell division proteins, which are predominantly cytoplasmic, with the downstream cell division proteins, which are predominantly periplasmic.</text>
</comment>
<comment type="subunit">
    <text evidence="7">Part of a complex composed of FtsB, FtsL and FtsQ.</text>
</comment>
<comment type="subcellular location">
    <subcellularLocation>
        <location evidence="7">Cell inner membrane</location>
        <topology evidence="7">Single-pass type II membrane protein</topology>
    </subcellularLocation>
    <text evidence="7">Localizes to the division septum.</text>
</comment>
<dbReference type="RefSeq" id="WP_068437390.1">
    <property type="nucleotide sequence ID" value="NZ_FTOH01000007.1"/>
</dbReference>
<comment type="similarity">
    <text evidence="7">Belongs to the FtsB family.</text>
</comment>
<evidence type="ECO:0000256" key="6">
    <source>
        <dbReference type="ARBA" id="ARBA00023306"/>
    </source>
</evidence>
<dbReference type="STRING" id="484498.SAMN05421686_107136"/>
<feature type="topological domain" description="Periplasmic" evidence="7">
    <location>
        <begin position="27"/>
        <end position="97"/>
    </location>
</feature>
<feature type="transmembrane region" description="Helical" evidence="8">
    <location>
        <begin position="6"/>
        <end position="25"/>
    </location>
</feature>
<evidence type="ECO:0000256" key="1">
    <source>
        <dbReference type="ARBA" id="ARBA00022475"/>
    </source>
</evidence>
<feature type="topological domain" description="Cytoplasmic" evidence="7">
    <location>
        <begin position="1"/>
        <end position="9"/>
    </location>
</feature>
<dbReference type="GO" id="GO:0030428">
    <property type="term" value="C:cell septum"/>
    <property type="evidence" value="ECO:0007669"/>
    <property type="project" value="TreeGrafter"/>
</dbReference>
<name>A0A1N7NN77_9GAMM</name>
<evidence type="ECO:0000313" key="10">
    <source>
        <dbReference type="Proteomes" id="UP000185639"/>
    </source>
</evidence>
<evidence type="ECO:0000256" key="7">
    <source>
        <dbReference type="HAMAP-Rule" id="MF_00599"/>
    </source>
</evidence>
<evidence type="ECO:0000256" key="4">
    <source>
        <dbReference type="ARBA" id="ARBA00022989"/>
    </source>
</evidence>
<protein>
    <recommendedName>
        <fullName evidence="7">Cell division protein FtsB</fullName>
    </recommendedName>
</protein>
<dbReference type="GO" id="GO:0032153">
    <property type="term" value="C:cell division site"/>
    <property type="evidence" value="ECO:0007669"/>
    <property type="project" value="UniProtKB-UniRule"/>
</dbReference>
<dbReference type="InterPro" id="IPR007060">
    <property type="entry name" value="FtsL/DivIC"/>
</dbReference>
<dbReference type="AlphaFoldDB" id="A0A1N7NN77"/>
<feature type="coiled-coil region" evidence="7">
    <location>
        <begin position="34"/>
        <end position="61"/>
    </location>
</feature>
<accession>A0A1N7NN77</accession>
<keyword evidence="1 7" id="KW-1003">Cell membrane</keyword>
<dbReference type="GO" id="GO:0043093">
    <property type="term" value="P:FtsZ-dependent cytokinesis"/>
    <property type="evidence" value="ECO:0007669"/>
    <property type="project" value="UniProtKB-UniRule"/>
</dbReference>
<proteinExistence type="inferred from homology"/>
<dbReference type="InterPro" id="IPR023081">
    <property type="entry name" value="Cell_div_FtsB"/>
</dbReference>
<dbReference type="Pfam" id="PF04977">
    <property type="entry name" value="DivIC"/>
    <property type="match status" value="1"/>
</dbReference>
<evidence type="ECO:0000256" key="8">
    <source>
        <dbReference type="SAM" id="Phobius"/>
    </source>
</evidence>
<dbReference type="HAMAP" id="MF_00599">
    <property type="entry name" value="FtsB"/>
    <property type="match status" value="1"/>
</dbReference>
<dbReference type="Proteomes" id="UP000185639">
    <property type="component" value="Unassembled WGS sequence"/>
</dbReference>
<reference evidence="10" key="1">
    <citation type="submission" date="2017-01" db="EMBL/GenBank/DDBJ databases">
        <authorList>
            <person name="Varghese N."/>
            <person name="Submissions S."/>
        </authorList>
    </citation>
    <scope>NUCLEOTIDE SEQUENCE [LARGE SCALE GENOMIC DNA]</scope>
    <source>
        <strain evidence="10">DSM 24913</strain>
    </source>
</reference>
<keyword evidence="4 7" id="KW-1133">Transmembrane helix</keyword>
<keyword evidence="6 7" id="KW-0131">Cell cycle</keyword>
<evidence type="ECO:0000256" key="3">
    <source>
        <dbReference type="ARBA" id="ARBA00022692"/>
    </source>
</evidence>
<dbReference type="GO" id="GO:0005886">
    <property type="term" value="C:plasma membrane"/>
    <property type="evidence" value="ECO:0007669"/>
    <property type="project" value="UniProtKB-SubCell"/>
</dbReference>
<evidence type="ECO:0000313" key="9">
    <source>
        <dbReference type="EMBL" id="SIS99639.1"/>
    </source>
</evidence>
<dbReference type="EMBL" id="FTOH01000007">
    <property type="protein sequence ID" value="SIS99639.1"/>
    <property type="molecule type" value="Genomic_DNA"/>
</dbReference>
<keyword evidence="2 7" id="KW-0132">Cell division</keyword>
<dbReference type="PANTHER" id="PTHR37485">
    <property type="entry name" value="CELL DIVISION PROTEIN FTSB"/>
    <property type="match status" value="1"/>
</dbReference>
<keyword evidence="7" id="KW-0997">Cell inner membrane</keyword>
<keyword evidence="5 7" id="KW-0472">Membrane</keyword>
<keyword evidence="7" id="KW-0175">Coiled coil</keyword>
<gene>
    <name evidence="7" type="primary">ftsB</name>
    <name evidence="9" type="ORF">SAMN05421686_107136</name>
</gene>
<organism evidence="9 10">
    <name type="scientific">Thalassolituus maritimus</name>
    <dbReference type="NCBI Taxonomy" id="484498"/>
    <lineage>
        <taxon>Bacteria</taxon>
        <taxon>Pseudomonadati</taxon>
        <taxon>Pseudomonadota</taxon>
        <taxon>Gammaproteobacteria</taxon>
        <taxon>Oceanospirillales</taxon>
        <taxon>Oceanospirillaceae</taxon>
        <taxon>Thalassolituus</taxon>
    </lineage>
</organism>